<name>A0A9J6CVJ1_RHIMP</name>
<proteinExistence type="predicted"/>
<dbReference type="AlphaFoldDB" id="A0A9J6CVJ1"/>
<evidence type="ECO:0000313" key="5">
    <source>
        <dbReference type="Proteomes" id="UP000821866"/>
    </source>
</evidence>
<organism evidence="4 5">
    <name type="scientific">Rhipicephalus microplus</name>
    <name type="common">Cattle tick</name>
    <name type="synonym">Boophilus microplus</name>
    <dbReference type="NCBI Taxonomy" id="6941"/>
    <lineage>
        <taxon>Eukaryota</taxon>
        <taxon>Metazoa</taxon>
        <taxon>Ecdysozoa</taxon>
        <taxon>Arthropoda</taxon>
        <taxon>Chelicerata</taxon>
        <taxon>Arachnida</taxon>
        <taxon>Acari</taxon>
        <taxon>Parasitiformes</taxon>
        <taxon>Ixodida</taxon>
        <taxon>Ixodoidea</taxon>
        <taxon>Ixodidae</taxon>
        <taxon>Rhipicephalinae</taxon>
        <taxon>Rhipicephalus</taxon>
        <taxon>Boophilus</taxon>
    </lineage>
</organism>
<dbReference type="InterPro" id="IPR036961">
    <property type="entry name" value="Kinesin_motor_dom_sf"/>
</dbReference>
<feature type="compositionally biased region" description="Basic and acidic residues" evidence="3">
    <location>
        <begin position="14"/>
        <end position="27"/>
    </location>
</feature>
<gene>
    <name evidence="4" type="ORF">HPB51_029200</name>
</gene>
<evidence type="ECO:0000256" key="3">
    <source>
        <dbReference type="SAM" id="MobiDB-lite"/>
    </source>
</evidence>
<evidence type="ECO:0000313" key="4">
    <source>
        <dbReference type="EMBL" id="KAH7932612.1"/>
    </source>
</evidence>
<dbReference type="GO" id="GO:0005524">
    <property type="term" value="F:ATP binding"/>
    <property type="evidence" value="ECO:0007669"/>
    <property type="project" value="UniProtKB-KW"/>
</dbReference>
<reference evidence="4" key="2">
    <citation type="submission" date="2021-09" db="EMBL/GenBank/DDBJ databases">
        <authorList>
            <person name="Jia N."/>
            <person name="Wang J."/>
            <person name="Shi W."/>
            <person name="Du L."/>
            <person name="Sun Y."/>
            <person name="Zhan W."/>
            <person name="Jiang J."/>
            <person name="Wang Q."/>
            <person name="Zhang B."/>
            <person name="Ji P."/>
            <person name="Sakyi L.B."/>
            <person name="Cui X."/>
            <person name="Yuan T."/>
            <person name="Jiang B."/>
            <person name="Yang W."/>
            <person name="Lam T.T.-Y."/>
            <person name="Chang Q."/>
            <person name="Ding S."/>
            <person name="Wang X."/>
            <person name="Zhu J."/>
            <person name="Ruan X."/>
            <person name="Zhao L."/>
            <person name="Wei J."/>
            <person name="Que T."/>
            <person name="Du C."/>
            <person name="Cheng J."/>
            <person name="Dai P."/>
            <person name="Han X."/>
            <person name="Huang E."/>
            <person name="Gao Y."/>
            <person name="Liu J."/>
            <person name="Shao H."/>
            <person name="Ye R."/>
            <person name="Li L."/>
            <person name="Wei W."/>
            <person name="Wang X."/>
            <person name="Wang C."/>
            <person name="Huo Q."/>
            <person name="Li W."/>
            <person name="Guo W."/>
            <person name="Chen H."/>
            <person name="Chen S."/>
            <person name="Zhou L."/>
            <person name="Zhou L."/>
            <person name="Ni X."/>
            <person name="Tian J."/>
            <person name="Zhou Y."/>
            <person name="Sheng Y."/>
            <person name="Liu T."/>
            <person name="Pan Y."/>
            <person name="Xia L."/>
            <person name="Li J."/>
            <person name="Zhao F."/>
            <person name="Cao W."/>
        </authorList>
    </citation>
    <scope>NUCLEOTIDE SEQUENCE</scope>
    <source>
        <strain evidence="4">Rmic-2018</strain>
        <tissue evidence="4">Larvae</tissue>
    </source>
</reference>
<feature type="region of interest" description="Disordered" evidence="3">
    <location>
        <begin position="1"/>
        <end position="27"/>
    </location>
</feature>
<evidence type="ECO:0000256" key="2">
    <source>
        <dbReference type="ARBA" id="ARBA00022840"/>
    </source>
</evidence>
<comment type="caution">
    <text evidence="4">The sequence shown here is derived from an EMBL/GenBank/DDBJ whole genome shotgun (WGS) entry which is preliminary data.</text>
</comment>
<dbReference type="Proteomes" id="UP000821866">
    <property type="component" value="Unassembled WGS sequence"/>
</dbReference>
<reference evidence="4" key="1">
    <citation type="journal article" date="2020" name="Cell">
        <title>Large-Scale Comparative Analyses of Tick Genomes Elucidate Their Genetic Diversity and Vector Capacities.</title>
        <authorList>
            <consortium name="Tick Genome and Microbiome Consortium (TIGMIC)"/>
            <person name="Jia N."/>
            <person name="Wang J."/>
            <person name="Shi W."/>
            <person name="Du L."/>
            <person name="Sun Y."/>
            <person name="Zhan W."/>
            <person name="Jiang J.F."/>
            <person name="Wang Q."/>
            <person name="Zhang B."/>
            <person name="Ji P."/>
            <person name="Bell-Sakyi L."/>
            <person name="Cui X.M."/>
            <person name="Yuan T.T."/>
            <person name="Jiang B.G."/>
            <person name="Yang W.F."/>
            <person name="Lam T.T."/>
            <person name="Chang Q.C."/>
            <person name="Ding S.J."/>
            <person name="Wang X.J."/>
            <person name="Zhu J.G."/>
            <person name="Ruan X.D."/>
            <person name="Zhao L."/>
            <person name="Wei J.T."/>
            <person name="Ye R.Z."/>
            <person name="Que T.C."/>
            <person name="Du C.H."/>
            <person name="Zhou Y.H."/>
            <person name="Cheng J.X."/>
            <person name="Dai P.F."/>
            <person name="Guo W.B."/>
            <person name="Han X.H."/>
            <person name="Huang E.J."/>
            <person name="Li L.F."/>
            <person name="Wei W."/>
            <person name="Gao Y.C."/>
            <person name="Liu J.Z."/>
            <person name="Shao H.Z."/>
            <person name="Wang X."/>
            <person name="Wang C.C."/>
            <person name="Yang T.C."/>
            <person name="Huo Q.B."/>
            <person name="Li W."/>
            <person name="Chen H.Y."/>
            <person name="Chen S.E."/>
            <person name="Zhou L.G."/>
            <person name="Ni X.B."/>
            <person name="Tian J.H."/>
            <person name="Sheng Y."/>
            <person name="Liu T."/>
            <person name="Pan Y.S."/>
            <person name="Xia L.Y."/>
            <person name="Li J."/>
            <person name="Zhao F."/>
            <person name="Cao W.C."/>
        </authorList>
    </citation>
    <scope>NUCLEOTIDE SEQUENCE</scope>
    <source>
        <strain evidence="4">Rmic-2018</strain>
    </source>
</reference>
<keyword evidence="1" id="KW-0547">Nucleotide-binding</keyword>
<dbReference type="EMBL" id="JABSTU010006488">
    <property type="protein sequence ID" value="KAH7932612.1"/>
    <property type="molecule type" value="Genomic_DNA"/>
</dbReference>
<protein>
    <submittedName>
        <fullName evidence="4">Uncharacterized protein</fullName>
    </submittedName>
</protein>
<dbReference type="Gene3D" id="3.40.850.10">
    <property type="entry name" value="Kinesin motor domain"/>
    <property type="match status" value="1"/>
</dbReference>
<evidence type="ECO:0000256" key="1">
    <source>
        <dbReference type="ARBA" id="ARBA00022741"/>
    </source>
</evidence>
<dbReference type="VEuPathDB" id="VectorBase:LOC119162269"/>
<keyword evidence="2" id="KW-0067">ATP-binding</keyword>
<accession>A0A9J6CVJ1</accession>
<sequence>MPLRWQQPAVALGARERGREGAPPKRARVRDVQHRLRCVGDDRCLGLNPKAVAESVNFRGQQACAGVVKPHKDYTFMFDKVFGEDKNSKYNCERTTKEMLTTLLDGYYCSVSPTVQPELARRSPCWAPRIVRVGLPDGK</sequence>
<keyword evidence="5" id="KW-1185">Reference proteome</keyword>